<evidence type="ECO:0000256" key="3">
    <source>
        <dbReference type="ARBA" id="ARBA00022989"/>
    </source>
</evidence>
<gene>
    <name evidence="6" type="ORF">SAMN05421855_102532</name>
</gene>
<evidence type="ECO:0000313" key="7">
    <source>
        <dbReference type="Proteomes" id="UP000199321"/>
    </source>
</evidence>
<feature type="transmembrane region" description="Helical" evidence="5">
    <location>
        <begin position="335"/>
        <end position="354"/>
    </location>
</feature>
<feature type="transmembrane region" description="Helical" evidence="5">
    <location>
        <begin position="401"/>
        <end position="420"/>
    </location>
</feature>
<keyword evidence="2 5" id="KW-0812">Transmembrane</keyword>
<name>A0A1G7FFP5_9FLAO</name>
<dbReference type="Pfam" id="PF01566">
    <property type="entry name" value="Nramp"/>
    <property type="match status" value="1"/>
</dbReference>
<keyword evidence="3 5" id="KW-1133">Transmembrane helix</keyword>
<feature type="transmembrane region" description="Helical" evidence="5">
    <location>
        <begin position="235"/>
        <end position="256"/>
    </location>
</feature>
<dbReference type="EMBL" id="FNBA01000002">
    <property type="protein sequence ID" value="SDE74706.1"/>
    <property type="molecule type" value="Genomic_DNA"/>
</dbReference>
<evidence type="ECO:0000256" key="5">
    <source>
        <dbReference type="SAM" id="Phobius"/>
    </source>
</evidence>
<comment type="subcellular location">
    <subcellularLocation>
        <location evidence="1">Membrane</location>
        <topology evidence="1">Multi-pass membrane protein</topology>
    </subcellularLocation>
</comment>
<evidence type="ECO:0000313" key="6">
    <source>
        <dbReference type="EMBL" id="SDE74706.1"/>
    </source>
</evidence>
<dbReference type="OrthoDB" id="4858698at2"/>
<feature type="transmembrane region" description="Helical" evidence="5">
    <location>
        <begin position="150"/>
        <end position="168"/>
    </location>
</feature>
<keyword evidence="4 5" id="KW-0472">Membrane</keyword>
<feature type="transmembrane region" description="Helical" evidence="5">
    <location>
        <begin position="39"/>
        <end position="58"/>
    </location>
</feature>
<feature type="transmembrane region" description="Helical" evidence="5">
    <location>
        <begin position="188"/>
        <end position="214"/>
    </location>
</feature>
<proteinExistence type="predicted"/>
<dbReference type="Proteomes" id="UP000199321">
    <property type="component" value="Unassembled WGS sequence"/>
</dbReference>
<feature type="transmembrane region" description="Helical" evidence="5">
    <location>
        <begin position="119"/>
        <end position="138"/>
    </location>
</feature>
<organism evidence="6 7">
    <name type="scientific">Ulvibacter litoralis</name>
    <dbReference type="NCBI Taxonomy" id="227084"/>
    <lineage>
        <taxon>Bacteria</taxon>
        <taxon>Pseudomonadati</taxon>
        <taxon>Bacteroidota</taxon>
        <taxon>Flavobacteriia</taxon>
        <taxon>Flavobacteriales</taxon>
        <taxon>Flavobacteriaceae</taxon>
        <taxon>Ulvibacter</taxon>
    </lineage>
</organism>
<dbReference type="GO" id="GO:0046873">
    <property type="term" value="F:metal ion transmembrane transporter activity"/>
    <property type="evidence" value="ECO:0007669"/>
    <property type="project" value="InterPro"/>
</dbReference>
<reference evidence="6 7" key="1">
    <citation type="submission" date="2016-10" db="EMBL/GenBank/DDBJ databases">
        <authorList>
            <person name="de Groot N.N."/>
        </authorList>
    </citation>
    <scope>NUCLEOTIDE SEQUENCE [LARGE SCALE GENOMIC DNA]</scope>
    <source>
        <strain evidence="6 7">DSM 16195</strain>
    </source>
</reference>
<dbReference type="InterPro" id="IPR001046">
    <property type="entry name" value="NRAMP_fam"/>
</dbReference>
<protein>
    <submittedName>
        <fullName evidence="6">Mn2+ and Fe2+ transporters of the NRAMP family</fullName>
    </submittedName>
</protein>
<feature type="transmembrane region" description="Helical" evidence="5">
    <location>
        <begin position="284"/>
        <end position="305"/>
    </location>
</feature>
<sequence length="423" mass="46842">MNWNSIKKTLGPGILFASTAIGVSHLVQSTRAGADYGFALFAFVILANVLKFPFFEYAARYAAATGESLIDGYKRLGKFAIWGYFLAILASMFFVTAAIGLVTAGFMDNLFGLSSLWPSFNLFPVVLVFLISAGVLLIGKFNLIDSIIKVIGGILFISTLIVFVLILIKGPEPYAAGFKKPEVFNEVGILFIVALMGWMPTALDISSWVSLWSVEKMKTTNYRPTLKESLFDFNLGYWISVFLSICFLCIGAYLLYGTGNVLPSDSVGFADGIIKLYAETIGQWSYILIAISAFSIMLGTSLGVFDGYSRTLQRISKILFFSETDKNEEQRLRKILIASILILSLGSLSIIFFFKGQFKTLIDLATTISFLIAPLIAIANFKLVTKKYVDEAFVPNRFMKVLSYIGIVFLTGFALFYLYIKLT</sequence>
<feature type="transmembrane region" description="Helical" evidence="5">
    <location>
        <begin position="79"/>
        <end position="107"/>
    </location>
</feature>
<evidence type="ECO:0000256" key="4">
    <source>
        <dbReference type="ARBA" id="ARBA00023136"/>
    </source>
</evidence>
<evidence type="ECO:0000256" key="2">
    <source>
        <dbReference type="ARBA" id="ARBA00022692"/>
    </source>
</evidence>
<dbReference type="GO" id="GO:0016020">
    <property type="term" value="C:membrane"/>
    <property type="evidence" value="ECO:0007669"/>
    <property type="project" value="UniProtKB-SubCell"/>
</dbReference>
<evidence type="ECO:0000256" key="1">
    <source>
        <dbReference type="ARBA" id="ARBA00004141"/>
    </source>
</evidence>
<feature type="transmembrane region" description="Helical" evidence="5">
    <location>
        <begin position="360"/>
        <end position="381"/>
    </location>
</feature>
<dbReference type="RefSeq" id="WP_093143172.1">
    <property type="nucleotide sequence ID" value="NZ_BMWO01000002.1"/>
</dbReference>
<dbReference type="AlphaFoldDB" id="A0A1G7FFP5"/>
<accession>A0A1G7FFP5</accession>
<dbReference type="STRING" id="227084.SAMN05421855_102532"/>
<dbReference type="Gene3D" id="1.20.1740.10">
    <property type="entry name" value="Amino acid/polyamine transporter I"/>
    <property type="match status" value="1"/>
</dbReference>
<keyword evidence="7" id="KW-1185">Reference proteome</keyword>